<evidence type="ECO:0000313" key="11">
    <source>
        <dbReference type="Proteomes" id="UP000092600"/>
    </source>
</evidence>
<organism evidence="10 11">
    <name type="scientific">Ananas comosus</name>
    <name type="common">Pineapple</name>
    <name type="synonym">Ananas ananas</name>
    <dbReference type="NCBI Taxonomy" id="4615"/>
    <lineage>
        <taxon>Eukaryota</taxon>
        <taxon>Viridiplantae</taxon>
        <taxon>Streptophyta</taxon>
        <taxon>Embryophyta</taxon>
        <taxon>Tracheophyta</taxon>
        <taxon>Spermatophyta</taxon>
        <taxon>Magnoliopsida</taxon>
        <taxon>Liliopsida</taxon>
        <taxon>Poales</taxon>
        <taxon>Bromeliaceae</taxon>
        <taxon>Bromelioideae</taxon>
        <taxon>Ananas</taxon>
    </lineage>
</organism>
<dbReference type="Gene3D" id="1.10.1090.10">
    <property type="entry name" value="Cytochrome b-c1 complex subunit 7"/>
    <property type="match status" value="1"/>
</dbReference>
<name>A0A199VLQ3_ANACO</name>
<evidence type="ECO:0000256" key="8">
    <source>
        <dbReference type="ARBA" id="ARBA00023136"/>
    </source>
</evidence>
<dbReference type="STRING" id="4615.A0A199VLQ3"/>
<dbReference type="Proteomes" id="UP000092600">
    <property type="component" value="Unassembled WGS sequence"/>
</dbReference>
<dbReference type="GO" id="GO:0005743">
    <property type="term" value="C:mitochondrial inner membrane"/>
    <property type="evidence" value="ECO:0007669"/>
    <property type="project" value="UniProtKB-SubCell"/>
</dbReference>
<keyword evidence="6" id="KW-0249">Electron transport</keyword>
<dbReference type="InterPro" id="IPR036544">
    <property type="entry name" value="QCR7_sf"/>
</dbReference>
<keyword evidence="4" id="KW-0679">Respiratory chain</keyword>
<comment type="subcellular location">
    <subcellularLocation>
        <location evidence="1">Mitochondrion inner membrane</location>
        <topology evidence="1">Peripheral membrane protein</topology>
        <orientation evidence="1">Matrix side</orientation>
    </subcellularLocation>
</comment>
<evidence type="ECO:0000256" key="7">
    <source>
        <dbReference type="ARBA" id="ARBA00023128"/>
    </source>
</evidence>
<dbReference type="SUPFAM" id="SSF81524">
    <property type="entry name" value="14 kDa protein of cytochrome bc1 complex (Ubiquinol-cytochrome c reductase)"/>
    <property type="match status" value="1"/>
</dbReference>
<dbReference type="GO" id="GO:0006122">
    <property type="term" value="P:mitochondrial electron transport, ubiquinol to cytochrome c"/>
    <property type="evidence" value="ECO:0007669"/>
    <property type="project" value="InterPro"/>
</dbReference>
<reference evidence="10 11" key="1">
    <citation type="journal article" date="2016" name="DNA Res.">
        <title>The draft genome of MD-2 pineapple using hybrid error correction of long reads.</title>
        <authorList>
            <person name="Redwan R.M."/>
            <person name="Saidin A."/>
            <person name="Kumar S.V."/>
        </authorList>
    </citation>
    <scope>NUCLEOTIDE SEQUENCE [LARGE SCALE GENOMIC DNA]</scope>
    <source>
        <strain evidence="11">cv. MD2</strain>
        <tissue evidence="10">Leaf</tissue>
    </source>
</reference>
<evidence type="ECO:0000256" key="6">
    <source>
        <dbReference type="ARBA" id="ARBA00022982"/>
    </source>
</evidence>
<comment type="caution">
    <text evidence="10">The sequence shown here is derived from an EMBL/GenBank/DDBJ whole genome shotgun (WGS) entry which is preliminary data.</text>
</comment>
<proteinExistence type="inferred from homology"/>
<comment type="similarity">
    <text evidence="2">Belongs to the UQCRB/QCR7 family.</text>
</comment>
<keyword evidence="3" id="KW-0813">Transport</keyword>
<evidence type="ECO:0000256" key="2">
    <source>
        <dbReference type="ARBA" id="ARBA00008554"/>
    </source>
</evidence>
<keyword evidence="7" id="KW-0496">Mitochondrion</keyword>
<evidence type="ECO:0000256" key="5">
    <source>
        <dbReference type="ARBA" id="ARBA00022792"/>
    </source>
</evidence>
<keyword evidence="8" id="KW-0472">Membrane</keyword>
<dbReference type="Gramene" id="Aco021806.1.mrna1">
    <property type="protein sequence ID" value="Aco021806.1.mrna1"/>
    <property type="gene ID" value="Aco021806.1.path1"/>
</dbReference>
<dbReference type="AlphaFoldDB" id="A0A199VLQ3"/>
<accession>A0A199VLQ3</accession>
<gene>
    <name evidence="10" type="ORF">ACMD2_24087</name>
</gene>
<dbReference type="EMBL" id="LSRQ01001392">
    <property type="protein sequence ID" value="OAY78009.1"/>
    <property type="molecule type" value="Genomic_DNA"/>
</dbReference>
<dbReference type="FunFam" id="1.10.1090.10:FF:000002">
    <property type="entry name" value="Cytochrome b-c1 complex subunit 7"/>
    <property type="match status" value="1"/>
</dbReference>
<evidence type="ECO:0000256" key="1">
    <source>
        <dbReference type="ARBA" id="ARBA00004443"/>
    </source>
</evidence>
<sequence>MALSSWTQWLINPRRNWLARQHMKAVSKRLRNYGLRYDDLYDPYYDLDIKEALARLPREVVDARNQRLKRAMDLSMKHEYLPEDLQVVSLFLAFRFR</sequence>
<dbReference type="GO" id="GO:0045275">
    <property type="term" value="C:respiratory chain complex III"/>
    <property type="evidence" value="ECO:0007669"/>
    <property type="project" value="InterPro"/>
</dbReference>
<dbReference type="InterPro" id="IPR003197">
    <property type="entry name" value="QCR7"/>
</dbReference>
<evidence type="ECO:0000256" key="9">
    <source>
        <dbReference type="ARBA" id="ARBA00031021"/>
    </source>
</evidence>
<keyword evidence="5" id="KW-0999">Mitochondrion inner membrane</keyword>
<dbReference type="Pfam" id="PF02271">
    <property type="entry name" value="UCR_14kD"/>
    <property type="match status" value="1"/>
</dbReference>
<protein>
    <recommendedName>
        <fullName evidence="9">Complex III subunit VII</fullName>
    </recommendedName>
</protein>
<evidence type="ECO:0000313" key="10">
    <source>
        <dbReference type="EMBL" id="OAY78009.1"/>
    </source>
</evidence>
<dbReference type="PANTHER" id="PTHR12022">
    <property type="entry name" value="UBIQUINOL-CYTOCHROME C REDUCTASE COMPLEX 14 KD PROTEIN"/>
    <property type="match status" value="1"/>
</dbReference>
<evidence type="ECO:0000256" key="3">
    <source>
        <dbReference type="ARBA" id="ARBA00022448"/>
    </source>
</evidence>
<evidence type="ECO:0000256" key="4">
    <source>
        <dbReference type="ARBA" id="ARBA00022660"/>
    </source>
</evidence>
<dbReference type="PANTHER" id="PTHR12022:SF0">
    <property type="entry name" value="CYTOCHROME B-C1 COMPLEX SUBUNIT 7"/>
    <property type="match status" value="1"/>
</dbReference>